<protein>
    <submittedName>
        <fullName evidence="1">Uncharacterized protein</fullName>
    </submittedName>
</protein>
<dbReference type="Proteomes" id="UP000305238">
    <property type="component" value="Unassembled WGS sequence"/>
</dbReference>
<keyword evidence="2" id="KW-1185">Reference proteome</keyword>
<dbReference type="OrthoDB" id="9838812at2"/>
<organism evidence="1 2">
    <name type="scientific">Actinomadura geliboluensis</name>
    <dbReference type="NCBI Taxonomy" id="882440"/>
    <lineage>
        <taxon>Bacteria</taxon>
        <taxon>Bacillati</taxon>
        <taxon>Actinomycetota</taxon>
        <taxon>Actinomycetes</taxon>
        <taxon>Streptosporangiales</taxon>
        <taxon>Thermomonosporaceae</taxon>
        <taxon>Actinomadura</taxon>
    </lineage>
</organism>
<accession>A0A5S4GJB1</accession>
<dbReference type="RefSeq" id="WP_138639525.1">
    <property type="nucleotide sequence ID" value="NZ_JBICSW010000001.1"/>
</dbReference>
<dbReference type="AlphaFoldDB" id="A0A5S4GJB1"/>
<evidence type="ECO:0000313" key="2">
    <source>
        <dbReference type="Proteomes" id="UP000305238"/>
    </source>
</evidence>
<reference evidence="1 2" key="1">
    <citation type="submission" date="2019-05" db="EMBL/GenBank/DDBJ databases">
        <title>Draft genome sequence of Actinomadura geliboluensis A8036.</title>
        <authorList>
            <person name="Saricaoglu S."/>
            <person name="Isik K."/>
        </authorList>
    </citation>
    <scope>NUCLEOTIDE SEQUENCE [LARGE SCALE GENOMIC DNA]</scope>
    <source>
        <strain evidence="1 2">A8036</strain>
    </source>
</reference>
<comment type="caution">
    <text evidence="1">The sequence shown here is derived from an EMBL/GenBank/DDBJ whole genome shotgun (WGS) entry which is preliminary data.</text>
</comment>
<gene>
    <name evidence="1" type="ORF">ETD96_28205</name>
</gene>
<sequence>MTRKASVTQAREKAAYVRTVLADDDVREGRQTIRTSKATEVPGIADECLGFRISRKNAMSALPDDPGQKYAMSGRYLYCRLGNVNIVIAWEGLDYSQPGTVDAGSGLGDVAADRDTRRIAHSIGAALRSSR</sequence>
<evidence type="ECO:0000313" key="1">
    <source>
        <dbReference type="EMBL" id="TMR33047.1"/>
    </source>
</evidence>
<name>A0A5S4GJB1_9ACTN</name>
<dbReference type="EMBL" id="VCKZ01000245">
    <property type="protein sequence ID" value="TMR33047.1"/>
    <property type="molecule type" value="Genomic_DNA"/>
</dbReference>
<proteinExistence type="predicted"/>